<dbReference type="Proteomes" id="UP000634136">
    <property type="component" value="Unassembled WGS sequence"/>
</dbReference>
<comment type="caution">
    <text evidence="2">The sequence shown here is derived from an EMBL/GenBank/DDBJ whole genome shotgun (WGS) entry which is preliminary data.</text>
</comment>
<protein>
    <submittedName>
        <fullName evidence="2">Uncharacterized protein</fullName>
    </submittedName>
</protein>
<feature type="region of interest" description="Disordered" evidence="1">
    <location>
        <begin position="1"/>
        <end position="28"/>
    </location>
</feature>
<gene>
    <name evidence="2" type="ORF">G2W53_019154</name>
</gene>
<dbReference type="EMBL" id="JAAIUW010000006">
    <property type="protein sequence ID" value="KAF7827990.1"/>
    <property type="molecule type" value="Genomic_DNA"/>
</dbReference>
<proteinExistence type="predicted"/>
<dbReference type="AlphaFoldDB" id="A0A834WLR4"/>
<name>A0A834WLR4_9FABA</name>
<evidence type="ECO:0000313" key="3">
    <source>
        <dbReference type="Proteomes" id="UP000634136"/>
    </source>
</evidence>
<reference evidence="2" key="1">
    <citation type="submission" date="2020-09" db="EMBL/GenBank/DDBJ databases">
        <title>Genome-Enabled Discovery of Anthraquinone Biosynthesis in Senna tora.</title>
        <authorList>
            <person name="Kang S.-H."/>
            <person name="Pandey R.P."/>
            <person name="Lee C.-M."/>
            <person name="Sim J.-S."/>
            <person name="Jeong J.-T."/>
            <person name="Choi B.-S."/>
            <person name="Jung M."/>
            <person name="Ginzburg D."/>
            <person name="Zhao K."/>
            <person name="Won S.Y."/>
            <person name="Oh T.-J."/>
            <person name="Yu Y."/>
            <person name="Kim N.-H."/>
            <person name="Lee O.R."/>
            <person name="Lee T.-H."/>
            <person name="Bashyal P."/>
            <person name="Kim T.-S."/>
            <person name="Lee W.-H."/>
            <person name="Kawkins C."/>
            <person name="Kim C.-K."/>
            <person name="Kim J.S."/>
            <person name="Ahn B.O."/>
            <person name="Rhee S.Y."/>
            <person name="Sohng J.K."/>
        </authorList>
    </citation>
    <scope>NUCLEOTIDE SEQUENCE</scope>
    <source>
        <tissue evidence="2">Leaf</tissue>
    </source>
</reference>
<organism evidence="2 3">
    <name type="scientific">Senna tora</name>
    <dbReference type="NCBI Taxonomy" id="362788"/>
    <lineage>
        <taxon>Eukaryota</taxon>
        <taxon>Viridiplantae</taxon>
        <taxon>Streptophyta</taxon>
        <taxon>Embryophyta</taxon>
        <taxon>Tracheophyta</taxon>
        <taxon>Spermatophyta</taxon>
        <taxon>Magnoliopsida</taxon>
        <taxon>eudicotyledons</taxon>
        <taxon>Gunneridae</taxon>
        <taxon>Pentapetalae</taxon>
        <taxon>rosids</taxon>
        <taxon>fabids</taxon>
        <taxon>Fabales</taxon>
        <taxon>Fabaceae</taxon>
        <taxon>Caesalpinioideae</taxon>
        <taxon>Cassia clade</taxon>
        <taxon>Senna</taxon>
    </lineage>
</organism>
<sequence>MEDLEILKATTNPGRPNDQEEKKARAANPCLPFFL</sequence>
<evidence type="ECO:0000313" key="2">
    <source>
        <dbReference type="EMBL" id="KAF7827990.1"/>
    </source>
</evidence>
<accession>A0A834WLR4</accession>
<evidence type="ECO:0000256" key="1">
    <source>
        <dbReference type="SAM" id="MobiDB-lite"/>
    </source>
</evidence>
<keyword evidence="3" id="KW-1185">Reference proteome</keyword>